<gene>
    <name evidence="1" type="ORF">PMAYCL1PPCAC_04805</name>
    <name evidence="2" type="ORF">PMAYCL1PPCAC_04814</name>
</gene>
<accession>A0AAN4Z7M8</accession>
<keyword evidence="3" id="KW-1185">Reference proteome</keyword>
<name>A0AAN4Z7M8_9BILA</name>
<feature type="non-terminal residue" evidence="2">
    <location>
        <position position="1"/>
    </location>
</feature>
<dbReference type="PANTHER" id="PTHR10492">
    <property type="match status" value="1"/>
</dbReference>
<comment type="caution">
    <text evidence="2">The sequence shown here is derived from an EMBL/GenBank/DDBJ whole genome shotgun (WGS) entry which is preliminary data.</text>
</comment>
<proteinExistence type="predicted"/>
<sequence length="269" mass="31203">RPDDGVKVKKSVNRNMVDVDNRYVVPYNAFLLNKYGCHINVEAVTTVDVVKYIYKYIYKGFDRVLMSFIECSQVDDGAGGKAPRTTVHSHADASTAVIAPRGVQATNKQWKHMMERTDRVHKQQNIKAPNGEKLVSYDEAVMVEAFRFMTSSEAAWIIQKNPLSHLSHCVVNLSVHAEGEMPVFFRSGEESNMMERVEKKQYMYYKWEKTREKYHWVPYTNNMEEKNIVRVRPVNPRFTEAFATRLLAMHQKGPCSWEELRIGTMVLQE</sequence>
<dbReference type="AlphaFoldDB" id="A0AAN4Z7M8"/>
<feature type="non-terminal residue" evidence="2">
    <location>
        <position position="269"/>
    </location>
</feature>
<reference evidence="2" key="2">
    <citation type="submission" date="2023-06" db="EMBL/GenBank/DDBJ databases">
        <title>Genome assembly of Pristionchus species.</title>
        <authorList>
            <person name="Yoshida K."/>
            <person name="Sommer R.J."/>
        </authorList>
    </citation>
    <scope>NUCLEOTIDE SEQUENCE</scope>
    <source>
        <strain evidence="2 3">RS5460</strain>
    </source>
</reference>
<evidence type="ECO:0000313" key="3">
    <source>
        <dbReference type="Proteomes" id="UP001328107"/>
    </source>
</evidence>
<dbReference type="Proteomes" id="UP001328107">
    <property type="component" value="Unassembled WGS sequence"/>
</dbReference>
<protein>
    <submittedName>
        <fullName evidence="2">Uncharacterized protein</fullName>
    </submittedName>
</protein>
<dbReference type="EMBL" id="BTRK01000002">
    <property type="protein sequence ID" value="GMR34619.1"/>
    <property type="molecule type" value="Genomic_DNA"/>
</dbReference>
<evidence type="ECO:0000313" key="2">
    <source>
        <dbReference type="EMBL" id="GMR34619.1"/>
    </source>
</evidence>
<organism evidence="2 3">
    <name type="scientific">Pristionchus mayeri</name>
    <dbReference type="NCBI Taxonomy" id="1317129"/>
    <lineage>
        <taxon>Eukaryota</taxon>
        <taxon>Metazoa</taxon>
        <taxon>Ecdysozoa</taxon>
        <taxon>Nematoda</taxon>
        <taxon>Chromadorea</taxon>
        <taxon>Rhabditida</taxon>
        <taxon>Rhabditina</taxon>
        <taxon>Diplogasteromorpha</taxon>
        <taxon>Diplogasteroidea</taxon>
        <taxon>Neodiplogasteridae</taxon>
        <taxon>Pristionchus</taxon>
    </lineage>
</organism>
<evidence type="ECO:0000313" key="1">
    <source>
        <dbReference type="EMBL" id="GMR34610.1"/>
    </source>
</evidence>
<dbReference type="EMBL" id="BTRK01000002">
    <property type="protein sequence ID" value="GMR34610.1"/>
    <property type="molecule type" value="Genomic_DNA"/>
</dbReference>
<reference evidence="3" key="1">
    <citation type="submission" date="2022-10" db="EMBL/GenBank/DDBJ databases">
        <title>Genome assembly of Pristionchus species.</title>
        <authorList>
            <person name="Yoshida K."/>
            <person name="Sommer R.J."/>
        </authorList>
    </citation>
    <scope>NUCLEOTIDE SEQUENCE [LARGE SCALE GENOMIC DNA]</scope>
    <source>
        <strain evidence="1 3">RS5460</strain>
    </source>
</reference>